<proteinExistence type="predicted"/>
<gene>
    <name evidence="1" type="ORF">DV515_00011757</name>
</gene>
<reference evidence="1 2" key="1">
    <citation type="journal article" date="2018" name="Proc. R. Soc. B">
        <title>A non-coding region near Follistatin controls head colour polymorphism in the Gouldian finch.</title>
        <authorList>
            <person name="Toomey M.B."/>
            <person name="Marques C.I."/>
            <person name="Andrade P."/>
            <person name="Araujo P.M."/>
            <person name="Sabatino S."/>
            <person name="Gazda M.A."/>
            <person name="Afonso S."/>
            <person name="Lopes R.J."/>
            <person name="Corbo J.C."/>
            <person name="Carneiro M."/>
        </authorList>
    </citation>
    <scope>NUCLEOTIDE SEQUENCE [LARGE SCALE GENOMIC DNA]</scope>
    <source>
        <strain evidence="1">Red01</strain>
        <tissue evidence="1">Muscle</tissue>
    </source>
</reference>
<comment type="caution">
    <text evidence="1">The sequence shown here is derived from an EMBL/GenBank/DDBJ whole genome shotgun (WGS) entry which is preliminary data.</text>
</comment>
<dbReference type="PANTHER" id="PTHR46221:SF2">
    <property type="entry name" value="FERM AND PDZ DOMAIN-CONTAINING PROTEIN 1"/>
    <property type="match status" value="1"/>
</dbReference>
<dbReference type="GO" id="GO:0005938">
    <property type="term" value="C:cell cortex"/>
    <property type="evidence" value="ECO:0007669"/>
    <property type="project" value="TreeGrafter"/>
</dbReference>
<dbReference type="AlphaFoldDB" id="A0A3L8S5H7"/>
<accession>A0A3L8S5H7</accession>
<dbReference type="Gene3D" id="2.30.29.30">
    <property type="entry name" value="Pleckstrin-homology domain (PH domain)/Phosphotyrosine-binding domain (PTB)"/>
    <property type="match status" value="1"/>
</dbReference>
<dbReference type="GO" id="GO:0005886">
    <property type="term" value="C:plasma membrane"/>
    <property type="evidence" value="ECO:0007669"/>
    <property type="project" value="TreeGrafter"/>
</dbReference>
<dbReference type="EMBL" id="QUSF01000057">
    <property type="protein sequence ID" value="RLV97490.1"/>
    <property type="molecule type" value="Genomic_DNA"/>
</dbReference>
<evidence type="ECO:0000313" key="1">
    <source>
        <dbReference type="EMBL" id="RLV97490.1"/>
    </source>
</evidence>
<keyword evidence="2" id="KW-1185">Reference proteome</keyword>
<dbReference type="InterPro" id="IPR011993">
    <property type="entry name" value="PH-like_dom_sf"/>
</dbReference>
<evidence type="ECO:0000313" key="2">
    <source>
        <dbReference type="Proteomes" id="UP000276834"/>
    </source>
</evidence>
<dbReference type="SUPFAM" id="SSF50729">
    <property type="entry name" value="PH domain-like"/>
    <property type="match status" value="1"/>
</dbReference>
<sequence length="294" mass="31580">MAQGHLGCLATPSWVCWPRSQPCSTGGLGAAAACSAPFQTVFPLLPTKHTLTAVQVRLSYLQILGELKMYSGKIFNATMMVRAVCYVMALGTHSCWPRCFSLSRDVLVDVVSTVQQVPLGPCGDSLGCQVTLLTVATCCQPHPWVCQAAAASLGPVRGKRAGSGLLCQPSSKERQRWDPRGAQGALPRLLQDRESYVALLVGARHGVSQIINSKLNIVTSLAEFPSISRVELSEESERVSTVKIYLQDLKVSTCVGTGQSPAPSALLRGWRCHQDKGLRADLGGKARGKDQTNY</sequence>
<protein>
    <submittedName>
        <fullName evidence="1">Uncharacterized protein</fullName>
    </submittedName>
</protein>
<organism evidence="1 2">
    <name type="scientific">Chloebia gouldiae</name>
    <name type="common">Gouldian finch</name>
    <name type="synonym">Erythrura gouldiae</name>
    <dbReference type="NCBI Taxonomy" id="44316"/>
    <lineage>
        <taxon>Eukaryota</taxon>
        <taxon>Metazoa</taxon>
        <taxon>Chordata</taxon>
        <taxon>Craniata</taxon>
        <taxon>Vertebrata</taxon>
        <taxon>Euteleostomi</taxon>
        <taxon>Archelosauria</taxon>
        <taxon>Archosauria</taxon>
        <taxon>Dinosauria</taxon>
        <taxon>Saurischia</taxon>
        <taxon>Theropoda</taxon>
        <taxon>Coelurosauria</taxon>
        <taxon>Aves</taxon>
        <taxon>Neognathae</taxon>
        <taxon>Neoaves</taxon>
        <taxon>Telluraves</taxon>
        <taxon>Australaves</taxon>
        <taxon>Passeriformes</taxon>
        <taxon>Passeroidea</taxon>
        <taxon>Passeridae</taxon>
        <taxon>Chloebia</taxon>
    </lineage>
</organism>
<dbReference type="PANTHER" id="PTHR46221">
    <property type="entry name" value="FERM AND PDZ DOMAIN-CONTAINING PROTEIN FAMILY MEMBER"/>
    <property type="match status" value="1"/>
</dbReference>
<name>A0A3L8S5H7_CHLGU</name>
<dbReference type="Proteomes" id="UP000276834">
    <property type="component" value="Unassembled WGS sequence"/>
</dbReference>
<dbReference type="OrthoDB" id="5859304at2759"/>